<dbReference type="InterPro" id="IPR015854">
    <property type="entry name" value="ABC_transpr_LolD-like"/>
</dbReference>
<keyword evidence="6" id="KW-1185">Reference proteome</keyword>
<evidence type="ECO:0000259" key="4">
    <source>
        <dbReference type="PROSITE" id="PS50893"/>
    </source>
</evidence>
<keyword evidence="3 5" id="KW-0067">ATP-binding</keyword>
<dbReference type="EMBL" id="JACRSW010000027">
    <property type="protein sequence ID" value="MBC8557179.1"/>
    <property type="molecule type" value="Genomic_DNA"/>
</dbReference>
<evidence type="ECO:0000313" key="6">
    <source>
        <dbReference type="Proteomes" id="UP000637513"/>
    </source>
</evidence>
<dbReference type="SUPFAM" id="SSF52540">
    <property type="entry name" value="P-loop containing nucleoside triphosphate hydrolases"/>
    <property type="match status" value="1"/>
</dbReference>
<dbReference type="Pfam" id="PF00005">
    <property type="entry name" value="ABC_tran"/>
    <property type="match status" value="1"/>
</dbReference>
<dbReference type="InterPro" id="IPR027417">
    <property type="entry name" value="P-loop_NTPase"/>
</dbReference>
<gene>
    <name evidence="5" type="ORF">H8700_05615</name>
</gene>
<evidence type="ECO:0000256" key="2">
    <source>
        <dbReference type="ARBA" id="ARBA00022741"/>
    </source>
</evidence>
<comment type="caution">
    <text evidence="5">The sequence shown here is derived from an EMBL/GenBank/DDBJ whole genome shotgun (WGS) entry which is preliminary data.</text>
</comment>
<dbReference type="CDD" id="cd03255">
    <property type="entry name" value="ABC_MJ0796_LolCDE_FtsE"/>
    <property type="match status" value="1"/>
</dbReference>
<dbReference type="Gene3D" id="3.40.50.300">
    <property type="entry name" value="P-loop containing nucleotide triphosphate hydrolases"/>
    <property type="match status" value="1"/>
</dbReference>
<keyword evidence="1" id="KW-0813">Transport</keyword>
<accession>A0ABR7MTN9</accession>
<dbReference type="InterPro" id="IPR017911">
    <property type="entry name" value="MacB-like_ATP-bd"/>
</dbReference>
<proteinExistence type="predicted"/>
<sequence>MIRQLQETDHKIDIRMLNKSYQMGEQSLHVLKDINFTVDEGEFVAILGPSGSGKSTLMNVIGCMDQWDTGEYYLDGMPVHALNGKELTQIRNEKIGFVFQNYHLIPAYTVLQNVIMPLLMRGIDHKTAEDMCMDTIRLLGLGERLHHKPNELSGGQKQRVAIARALVGKPAILLADEPSGALDSKMGKEVLRLFGELNAMGNTIVMITHDLEVAKAAQRVVRIVDGKLYHKEEQEATG</sequence>
<dbReference type="PANTHER" id="PTHR24220:SF692">
    <property type="entry name" value="ABC TRANSPORTER DOMAIN-CONTAINING PROTEIN"/>
    <property type="match status" value="1"/>
</dbReference>
<evidence type="ECO:0000256" key="1">
    <source>
        <dbReference type="ARBA" id="ARBA00022448"/>
    </source>
</evidence>
<protein>
    <submittedName>
        <fullName evidence="5">ABC transporter ATP-binding protein</fullName>
    </submittedName>
</protein>
<dbReference type="RefSeq" id="WP_249304756.1">
    <property type="nucleotide sequence ID" value="NZ_JACRSW010000027.1"/>
</dbReference>
<dbReference type="SMART" id="SM00382">
    <property type="entry name" value="AAA"/>
    <property type="match status" value="1"/>
</dbReference>
<dbReference type="InterPro" id="IPR003439">
    <property type="entry name" value="ABC_transporter-like_ATP-bd"/>
</dbReference>
<dbReference type="PROSITE" id="PS00211">
    <property type="entry name" value="ABC_TRANSPORTER_1"/>
    <property type="match status" value="1"/>
</dbReference>
<reference evidence="5 6" key="1">
    <citation type="submission" date="2020-08" db="EMBL/GenBank/DDBJ databases">
        <title>Genome public.</title>
        <authorList>
            <person name="Liu C."/>
            <person name="Sun Q."/>
        </authorList>
    </citation>
    <scope>NUCLEOTIDE SEQUENCE [LARGE SCALE GENOMIC DNA]</scope>
    <source>
        <strain evidence="5 6">BX3</strain>
    </source>
</reference>
<keyword evidence="2" id="KW-0547">Nucleotide-binding</keyword>
<name>A0ABR7MTN9_9FIRM</name>
<dbReference type="PANTHER" id="PTHR24220">
    <property type="entry name" value="IMPORT ATP-BINDING PROTEIN"/>
    <property type="match status" value="1"/>
</dbReference>
<organism evidence="5 6">
    <name type="scientific">Jutongia hominis</name>
    <dbReference type="NCBI Taxonomy" id="2763664"/>
    <lineage>
        <taxon>Bacteria</taxon>
        <taxon>Bacillati</taxon>
        <taxon>Bacillota</taxon>
        <taxon>Clostridia</taxon>
        <taxon>Lachnospirales</taxon>
        <taxon>Lachnospiraceae</taxon>
        <taxon>Jutongia</taxon>
    </lineage>
</organism>
<evidence type="ECO:0000256" key="3">
    <source>
        <dbReference type="ARBA" id="ARBA00022840"/>
    </source>
</evidence>
<dbReference type="PROSITE" id="PS50893">
    <property type="entry name" value="ABC_TRANSPORTER_2"/>
    <property type="match status" value="1"/>
</dbReference>
<dbReference type="InterPro" id="IPR003593">
    <property type="entry name" value="AAA+_ATPase"/>
</dbReference>
<dbReference type="Proteomes" id="UP000637513">
    <property type="component" value="Unassembled WGS sequence"/>
</dbReference>
<evidence type="ECO:0000313" key="5">
    <source>
        <dbReference type="EMBL" id="MBC8557179.1"/>
    </source>
</evidence>
<dbReference type="GO" id="GO:0005524">
    <property type="term" value="F:ATP binding"/>
    <property type="evidence" value="ECO:0007669"/>
    <property type="project" value="UniProtKB-KW"/>
</dbReference>
<dbReference type="InterPro" id="IPR017871">
    <property type="entry name" value="ABC_transporter-like_CS"/>
</dbReference>
<feature type="domain" description="ABC transporter" evidence="4">
    <location>
        <begin position="14"/>
        <end position="236"/>
    </location>
</feature>